<dbReference type="PANTHER" id="PTHR15549">
    <property type="entry name" value="PAIRED IMMUNOGLOBULIN-LIKE TYPE 2 RECEPTOR"/>
    <property type="match status" value="1"/>
</dbReference>
<evidence type="ECO:0000256" key="6">
    <source>
        <dbReference type="SAM" id="Phobius"/>
    </source>
</evidence>
<keyword evidence="7" id="KW-0732">Signal</keyword>
<accession>A0AAN7HBB7</accession>
<comment type="caution">
    <text evidence="8">The sequence shown here is derived from an EMBL/GenBank/DDBJ whole genome shotgun (WGS) entry which is preliminary data.</text>
</comment>
<dbReference type="EMBL" id="MU860336">
    <property type="protein sequence ID" value="KAK4234709.1"/>
    <property type="molecule type" value="Genomic_DNA"/>
</dbReference>
<organism evidence="8 9">
    <name type="scientific">Achaetomium macrosporum</name>
    <dbReference type="NCBI Taxonomy" id="79813"/>
    <lineage>
        <taxon>Eukaryota</taxon>
        <taxon>Fungi</taxon>
        <taxon>Dikarya</taxon>
        <taxon>Ascomycota</taxon>
        <taxon>Pezizomycotina</taxon>
        <taxon>Sordariomycetes</taxon>
        <taxon>Sordariomycetidae</taxon>
        <taxon>Sordariales</taxon>
        <taxon>Chaetomiaceae</taxon>
        <taxon>Achaetomium</taxon>
    </lineage>
</organism>
<evidence type="ECO:0000313" key="8">
    <source>
        <dbReference type="EMBL" id="KAK4234709.1"/>
    </source>
</evidence>
<evidence type="ECO:0000256" key="3">
    <source>
        <dbReference type="ARBA" id="ARBA00022989"/>
    </source>
</evidence>
<feature type="region of interest" description="Disordered" evidence="5">
    <location>
        <begin position="196"/>
        <end position="238"/>
    </location>
</feature>
<dbReference type="InterPro" id="IPR051694">
    <property type="entry name" value="Immunoregulatory_rcpt-like"/>
</dbReference>
<feature type="compositionally biased region" description="Low complexity" evidence="5">
    <location>
        <begin position="196"/>
        <end position="234"/>
    </location>
</feature>
<evidence type="ECO:0000313" key="9">
    <source>
        <dbReference type="Proteomes" id="UP001303760"/>
    </source>
</evidence>
<name>A0AAN7HBB7_9PEZI</name>
<keyword evidence="9" id="KW-1185">Reference proteome</keyword>
<feature type="chain" id="PRO_5042889199" evidence="7">
    <location>
        <begin position="18"/>
        <end position="411"/>
    </location>
</feature>
<feature type="signal peptide" evidence="7">
    <location>
        <begin position="1"/>
        <end position="17"/>
    </location>
</feature>
<keyword evidence="2 6" id="KW-0812">Transmembrane</keyword>
<evidence type="ECO:0000256" key="1">
    <source>
        <dbReference type="ARBA" id="ARBA00004167"/>
    </source>
</evidence>
<reference evidence="8" key="1">
    <citation type="journal article" date="2023" name="Mol. Phylogenet. Evol.">
        <title>Genome-scale phylogeny and comparative genomics of the fungal order Sordariales.</title>
        <authorList>
            <person name="Hensen N."/>
            <person name="Bonometti L."/>
            <person name="Westerberg I."/>
            <person name="Brannstrom I.O."/>
            <person name="Guillou S."/>
            <person name="Cros-Aarteil S."/>
            <person name="Calhoun S."/>
            <person name="Haridas S."/>
            <person name="Kuo A."/>
            <person name="Mondo S."/>
            <person name="Pangilinan J."/>
            <person name="Riley R."/>
            <person name="LaButti K."/>
            <person name="Andreopoulos B."/>
            <person name="Lipzen A."/>
            <person name="Chen C."/>
            <person name="Yan M."/>
            <person name="Daum C."/>
            <person name="Ng V."/>
            <person name="Clum A."/>
            <person name="Steindorff A."/>
            <person name="Ohm R.A."/>
            <person name="Martin F."/>
            <person name="Silar P."/>
            <person name="Natvig D.O."/>
            <person name="Lalanne C."/>
            <person name="Gautier V."/>
            <person name="Ament-Velasquez S.L."/>
            <person name="Kruys A."/>
            <person name="Hutchinson M.I."/>
            <person name="Powell A.J."/>
            <person name="Barry K."/>
            <person name="Miller A.N."/>
            <person name="Grigoriev I.V."/>
            <person name="Debuchy R."/>
            <person name="Gladieux P."/>
            <person name="Hiltunen Thoren M."/>
            <person name="Johannesson H."/>
        </authorList>
    </citation>
    <scope>NUCLEOTIDE SEQUENCE</scope>
    <source>
        <strain evidence="8">CBS 532.94</strain>
    </source>
</reference>
<evidence type="ECO:0000256" key="7">
    <source>
        <dbReference type="SAM" id="SignalP"/>
    </source>
</evidence>
<feature type="compositionally biased region" description="Low complexity" evidence="5">
    <location>
        <begin position="364"/>
        <end position="375"/>
    </location>
</feature>
<feature type="region of interest" description="Disordered" evidence="5">
    <location>
        <begin position="337"/>
        <end position="411"/>
    </location>
</feature>
<reference evidence="8" key="2">
    <citation type="submission" date="2023-05" db="EMBL/GenBank/DDBJ databases">
        <authorList>
            <consortium name="Lawrence Berkeley National Laboratory"/>
            <person name="Steindorff A."/>
            <person name="Hensen N."/>
            <person name="Bonometti L."/>
            <person name="Westerberg I."/>
            <person name="Brannstrom I.O."/>
            <person name="Guillou S."/>
            <person name="Cros-Aarteil S."/>
            <person name="Calhoun S."/>
            <person name="Haridas S."/>
            <person name="Kuo A."/>
            <person name="Mondo S."/>
            <person name="Pangilinan J."/>
            <person name="Riley R."/>
            <person name="Labutti K."/>
            <person name="Andreopoulos B."/>
            <person name="Lipzen A."/>
            <person name="Chen C."/>
            <person name="Yanf M."/>
            <person name="Daum C."/>
            <person name="Ng V."/>
            <person name="Clum A."/>
            <person name="Ohm R."/>
            <person name="Martin F."/>
            <person name="Silar P."/>
            <person name="Natvig D."/>
            <person name="Lalanne C."/>
            <person name="Gautier V."/>
            <person name="Ament-Velasquez S.L."/>
            <person name="Kruys A."/>
            <person name="Hutchinson M.I."/>
            <person name="Powell A.J."/>
            <person name="Barry K."/>
            <person name="Miller A.N."/>
            <person name="Grigoriev I.V."/>
            <person name="Debuchy R."/>
            <person name="Gladieux P."/>
            <person name="Thoren M.H."/>
            <person name="Johannesson H."/>
        </authorList>
    </citation>
    <scope>NUCLEOTIDE SEQUENCE</scope>
    <source>
        <strain evidence="8">CBS 532.94</strain>
    </source>
</reference>
<dbReference type="PANTHER" id="PTHR15549:SF27">
    <property type="entry name" value="CHITIN-BINDING TYPE-1 DOMAIN-CONTAINING PROTEIN"/>
    <property type="match status" value="1"/>
</dbReference>
<dbReference type="Proteomes" id="UP001303760">
    <property type="component" value="Unassembled WGS sequence"/>
</dbReference>
<proteinExistence type="predicted"/>
<evidence type="ECO:0000256" key="2">
    <source>
        <dbReference type="ARBA" id="ARBA00022692"/>
    </source>
</evidence>
<feature type="transmembrane region" description="Helical" evidence="6">
    <location>
        <begin position="243"/>
        <end position="267"/>
    </location>
</feature>
<dbReference type="AlphaFoldDB" id="A0AAN7HBB7"/>
<sequence>MRSHLWLLAASGHVASANWLLGQELDHRGALIWPRETGSSDHGGVNGWTPRPTEAPFVAGRADGLELARRREEWVKAKRQTSNTWLNDQTCGWAAGTESEAFTCPSSSQCSTNSDNVVGCTSPGGPSPFFTVCFDYAAVQAGACESIGAKTGCCMTSTLGACITYLWPGDTPRSMYRCYTAQTIVTMLDVPGFVETTSSSTASTTSSTSSTTTSSSTTTPAPAETTTDAPSSNTSGGGSNTGAIVGGVVGGVAGIALIAGAIAWVIIRNRNKSGNVGSGAAYSAVAPGDTSYPGAGGAVPPSTYAPSSASPNMSQAGYFSPGSLGTALQPGTPYLASTTPPPPGAYDPRMSYYDPSKPPGHMSPPAGYAAYPGAPEQQPAHQVVSELDGANVPSGHQGNPVEMADNSTTQR</sequence>
<dbReference type="GO" id="GO:0071944">
    <property type="term" value="C:cell periphery"/>
    <property type="evidence" value="ECO:0007669"/>
    <property type="project" value="UniProtKB-ARBA"/>
</dbReference>
<evidence type="ECO:0000256" key="5">
    <source>
        <dbReference type="SAM" id="MobiDB-lite"/>
    </source>
</evidence>
<gene>
    <name evidence="8" type="ORF">C8A03DRAFT_18433</name>
</gene>
<comment type="subcellular location">
    <subcellularLocation>
        <location evidence="1">Membrane</location>
        <topology evidence="1">Single-pass membrane protein</topology>
    </subcellularLocation>
</comment>
<keyword evidence="3 6" id="KW-1133">Transmembrane helix</keyword>
<keyword evidence="4 6" id="KW-0472">Membrane</keyword>
<protein>
    <submittedName>
        <fullName evidence="8">Uncharacterized protein</fullName>
    </submittedName>
</protein>
<dbReference type="GO" id="GO:0016020">
    <property type="term" value="C:membrane"/>
    <property type="evidence" value="ECO:0007669"/>
    <property type="project" value="UniProtKB-SubCell"/>
</dbReference>
<evidence type="ECO:0000256" key="4">
    <source>
        <dbReference type="ARBA" id="ARBA00023136"/>
    </source>
</evidence>